<feature type="compositionally biased region" description="Basic and acidic residues" evidence="1">
    <location>
        <begin position="103"/>
        <end position="117"/>
    </location>
</feature>
<reference evidence="2 3" key="1">
    <citation type="journal article" date="2023" name="bioRxiv">
        <title>Conserved and derived expression patterns and positive selection on dental genes reveal complex evolutionary context of ever-growing rodent molars.</title>
        <authorList>
            <person name="Calamari Z.T."/>
            <person name="Song A."/>
            <person name="Cohen E."/>
            <person name="Akter M."/>
            <person name="Roy R.D."/>
            <person name="Hallikas O."/>
            <person name="Christensen M.M."/>
            <person name="Li P."/>
            <person name="Marangoni P."/>
            <person name="Jernvall J."/>
            <person name="Klein O.D."/>
        </authorList>
    </citation>
    <scope>NUCLEOTIDE SEQUENCE [LARGE SCALE GENOMIC DNA]</scope>
    <source>
        <strain evidence="2">V071</strain>
    </source>
</reference>
<proteinExistence type="predicted"/>
<sequence>MCDRVMWSAGSPVSRELEPGPWALGPSTMLRTGLILWASLLTGAWPAAPIQDQVPATPRVRLSFKGQRLLCSPFTPSFLTALAFTAEDRIEIRAQDKLCSHLEKDGERAGSLRKDWSPEDDGEETLLGSFSSGSRRLEDAVVSS</sequence>
<protein>
    <submittedName>
        <fullName evidence="2">Uncharacterized protein</fullName>
    </submittedName>
</protein>
<dbReference type="AlphaFoldDB" id="A0AAW0H363"/>
<gene>
    <name evidence="2" type="ORF">U0070_023665</name>
</gene>
<dbReference type="EMBL" id="JBBHLL010001435">
    <property type="protein sequence ID" value="KAK7796094.1"/>
    <property type="molecule type" value="Genomic_DNA"/>
</dbReference>
<name>A0AAW0H363_MYOGA</name>
<evidence type="ECO:0000313" key="2">
    <source>
        <dbReference type="EMBL" id="KAK7796094.1"/>
    </source>
</evidence>
<organism evidence="2 3">
    <name type="scientific">Myodes glareolus</name>
    <name type="common">Bank vole</name>
    <name type="synonym">Clethrionomys glareolus</name>
    <dbReference type="NCBI Taxonomy" id="447135"/>
    <lineage>
        <taxon>Eukaryota</taxon>
        <taxon>Metazoa</taxon>
        <taxon>Chordata</taxon>
        <taxon>Craniata</taxon>
        <taxon>Vertebrata</taxon>
        <taxon>Euteleostomi</taxon>
        <taxon>Mammalia</taxon>
        <taxon>Eutheria</taxon>
        <taxon>Euarchontoglires</taxon>
        <taxon>Glires</taxon>
        <taxon>Rodentia</taxon>
        <taxon>Myomorpha</taxon>
        <taxon>Muroidea</taxon>
        <taxon>Cricetidae</taxon>
        <taxon>Arvicolinae</taxon>
        <taxon>Myodes</taxon>
    </lineage>
</organism>
<accession>A0AAW0H363</accession>
<evidence type="ECO:0000256" key="1">
    <source>
        <dbReference type="SAM" id="MobiDB-lite"/>
    </source>
</evidence>
<comment type="caution">
    <text evidence="2">The sequence shown here is derived from an EMBL/GenBank/DDBJ whole genome shotgun (WGS) entry which is preliminary data.</text>
</comment>
<keyword evidence="3" id="KW-1185">Reference proteome</keyword>
<feature type="region of interest" description="Disordered" evidence="1">
    <location>
        <begin position="103"/>
        <end position="131"/>
    </location>
</feature>
<evidence type="ECO:0000313" key="3">
    <source>
        <dbReference type="Proteomes" id="UP001488838"/>
    </source>
</evidence>
<dbReference type="Proteomes" id="UP001488838">
    <property type="component" value="Unassembled WGS sequence"/>
</dbReference>